<proteinExistence type="predicted"/>
<keyword evidence="2" id="KW-1133">Transmembrane helix</keyword>
<keyword evidence="4" id="KW-1185">Reference proteome</keyword>
<dbReference type="Proteomes" id="UP001280121">
    <property type="component" value="Unassembled WGS sequence"/>
</dbReference>
<keyword evidence="2" id="KW-0472">Membrane</keyword>
<sequence>MSMSIEALAMAGVDYVEWGLDVEEWEREDSELPPPHLLAEEEEEQQQHHCESRDIGGVTLDCNPRISKRRSWIRVIERMWNWLICMKMITAAVITRVVSIMRKRLIKPFVAAPLLITNCIL</sequence>
<evidence type="ECO:0000313" key="3">
    <source>
        <dbReference type="EMBL" id="KAK2651800.1"/>
    </source>
</evidence>
<dbReference type="EMBL" id="JANJYI010000004">
    <property type="protein sequence ID" value="KAK2651800.1"/>
    <property type="molecule type" value="Genomic_DNA"/>
</dbReference>
<accession>A0AAD9X310</accession>
<gene>
    <name evidence="3" type="ORF">Ddye_011656</name>
</gene>
<keyword evidence="2" id="KW-0812">Transmembrane</keyword>
<evidence type="ECO:0000313" key="4">
    <source>
        <dbReference type="Proteomes" id="UP001280121"/>
    </source>
</evidence>
<reference evidence="3" key="1">
    <citation type="journal article" date="2023" name="Plant J.">
        <title>Genome sequences and population genomics provide insights into the demographic history, inbreeding, and mutation load of two 'living fossil' tree species of Dipteronia.</title>
        <authorList>
            <person name="Feng Y."/>
            <person name="Comes H.P."/>
            <person name="Chen J."/>
            <person name="Zhu S."/>
            <person name="Lu R."/>
            <person name="Zhang X."/>
            <person name="Li P."/>
            <person name="Qiu J."/>
            <person name="Olsen K.M."/>
            <person name="Qiu Y."/>
        </authorList>
    </citation>
    <scope>NUCLEOTIDE SEQUENCE</scope>
    <source>
        <strain evidence="3">KIB01</strain>
    </source>
</reference>
<feature type="region of interest" description="Disordered" evidence="1">
    <location>
        <begin position="27"/>
        <end position="51"/>
    </location>
</feature>
<comment type="caution">
    <text evidence="3">The sequence shown here is derived from an EMBL/GenBank/DDBJ whole genome shotgun (WGS) entry which is preliminary data.</text>
</comment>
<name>A0AAD9X310_9ROSI</name>
<feature type="transmembrane region" description="Helical" evidence="2">
    <location>
        <begin position="79"/>
        <end position="98"/>
    </location>
</feature>
<dbReference type="AlphaFoldDB" id="A0AAD9X310"/>
<organism evidence="3 4">
    <name type="scientific">Dipteronia dyeriana</name>
    <dbReference type="NCBI Taxonomy" id="168575"/>
    <lineage>
        <taxon>Eukaryota</taxon>
        <taxon>Viridiplantae</taxon>
        <taxon>Streptophyta</taxon>
        <taxon>Embryophyta</taxon>
        <taxon>Tracheophyta</taxon>
        <taxon>Spermatophyta</taxon>
        <taxon>Magnoliopsida</taxon>
        <taxon>eudicotyledons</taxon>
        <taxon>Gunneridae</taxon>
        <taxon>Pentapetalae</taxon>
        <taxon>rosids</taxon>
        <taxon>malvids</taxon>
        <taxon>Sapindales</taxon>
        <taxon>Sapindaceae</taxon>
        <taxon>Hippocastanoideae</taxon>
        <taxon>Acereae</taxon>
        <taxon>Dipteronia</taxon>
    </lineage>
</organism>
<protein>
    <submittedName>
        <fullName evidence="3">Uncharacterized protein</fullName>
    </submittedName>
</protein>
<evidence type="ECO:0000256" key="1">
    <source>
        <dbReference type="SAM" id="MobiDB-lite"/>
    </source>
</evidence>
<evidence type="ECO:0000256" key="2">
    <source>
        <dbReference type="SAM" id="Phobius"/>
    </source>
</evidence>